<reference evidence="5" key="2">
    <citation type="submission" date="2020-06" db="EMBL/GenBank/DDBJ databases">
        <authorList>
            <person name="Wang Y."/>
        </authorList>
    </citation>
    <scope>NUCLEOTIDE SEQUENCE</scope>
    <source>
        <strain evidence="4">L15a</strain>
        <strain evidence="6">T1L9</strain>
        <strain evidence="5">T3L1</strain>
    </source>
</reference>
<accession>A0A7K4N5G1</accession>
<dbReference type="SMART" id="SM00116">
    <property type="entry name" value="CBS"/>
    <property type="match status" value="1"/>
</dbReference>
<protein>
    <submittedName>
        <fullName evidence="5">CBS domain-containing protein</fullName>
    </submittedName>
</protein>
<dbReference type="Gene3D" id="3.10.580.10">
    <property type="entry name" value="CBS-domain"/>
    <property type="match status" value="1"/>
</dbReference>
<sequence length="59" mass="6599">MSSPLITIPSDSNFWNAADLMNSNKIRKLPVVDDTQVVGIITVTDLINHFIMRVKDEPS</sequence>
<reference evidence="7 8" key="1">
    <citation type="journal article" date="2019" name="Environ. Microbiol.">
        <title>Genomics insights into ecotype formation of ammonia-oxidizing archaea in the deep ocean.</title>
        <authorList>
            <person name="Wang Y."/>
            <person name="Huang J.M."/>
            <person name="Cui G.J."/>
            <person name="Nunoura T."/>
            <person name="Takaki Y."/>
            <person name="Li W.L."/>
            <person name="Li J."/>
            <person name="Gao Z.M."/>
            <person name="Takai K."/>
            <person name="Zhang A.Q."/>
            <person name="Stepanauskas R."/>
        </authorList>
    </citation>
    <scope>NUCLEOTIDE SEQUENCE [LARGE SCALE GENOMIC DNA]</scope>
    <source>
        <strain evidence="4 9">L15a</strain>
        <strain evidence="6 8">T1L9</strain>
        <strain evidence="5 7">T3L1</strain>
    </source>
</reference>
<evidence type="ECO:0000313" key="8">
    <source>
        <dbReference type="Proteomes" id="UP000547822"/>
    </source>
</evidence>
<comment type="caution">
    <text evidence="5">The sequence shown here is derived from an EMBL/GenBank/DDBJ whole genome shotgun (WGS) entry which is preliminary data.</text>
</comment>
<proteinExistence type="predicted"/>
<evidence type="ECO:0000259" key="3">
    <source>
        <dbReference type="PROSITE" id="PS51371"/>
    </source>
</evidence>
<name>A0A7K4N5G1_9ARCH</name>
<evidence type="ECO:0000313" key="4">
    <source>
        <dbReference type="EMBL" id="NWJ57603.1"/>
    </source>
</evidence>
<organism evidence="5 7">
    <name type="scientific">Marine Group I thaumarchaeote</name>
    <dbReference type="NCBI Taxonomy" id="2511932"/>
    <lineage>
        <taxon>Archaea</taxon>
        <taxon>Nitrososphaerota</taxon>
        <taxon>Marine Group I</taxon>
    </lineage>
</organism>
<dbReference type="InterPro" id="IPR000644">
    <property type="entry name" value="CBS_dom"/>
</dbReference>
<evidence type="ECO:0000313" key="7">
    <source>
        <dbReference type="Proteomes" id="UP000520052"/>
    </source>
</evidence>
<dbReference type="AlphaFoldDB" id="A0A7K4N5G1"/>
<keyword evidence="1 2" id="KW-0129">CBS domain</keyword>
<dbReference type="InterPro" id="IPR046342">
    <property type="entry name" value="CBS_dom_sf"/>
</dbReference>
<dbReference type="EMBL" id="JACATH010000008">
    <property type="protein sequence ID" value="NWJ57603.1"/>
    <property type="molecule type" value="Genomic_DNA"/>
</dbReference>
<dbReference type="SUPFAM" id="SSF54631">
    <property type="entry name" value="CBS-domain pair"/>
    <property type="match status" value="1"/>
</dbReference>
<evidence type="ECO:0000313" key="6">
    <source>
        <dbReference type="EMBL" id="NWK00694.1"/>
    </source>
</evidence>
<feature type="domain" description="CBS" evidence="3">
    <location>
        <begin position="1"/>
        <end position="57"/>
    </location>
</feature>
<dbReference type="Proteomes" id="UP000520052">
    <property type="component" value="Unassembled WGS sequence"/>
</dbReference>
<dbReference type="InterPro" id="IPR051257">
    <property type="entry name" value="Diverse_CBS-Domain"/>
</dbReference>
<evidence type="ECO:0000313" key="9">
    <source>
        <dbReference type="Proteomes" id="UP000575480"/>
    </source>
</evidence>
<evidence type="ECO:0000256" key="2">
    <source>
        <dbReference type="PROSITE-ProRule" id="PRU00703"/>
    </source>
</evidence>
<gene>
    <name evidence="6" type="ORF">HX840_02130</name>
    <name evidence="5" type="ORF">HX854_02660</name>
    <name evidence="4" type="ORF">HX858_07630</name>
</gene>
<evidence type="ECO:0000256" key="1">
    <source>
        <dbReference type="ARBA" id="ARBA00023122"/>
    </source>
</evidence>
<evidence type="ECO:0000313" key="5">
    <source>
        <dbReference type="EMBL" id="NWJ83624.1"/>
    </source>
</evidence>
<dbReference type="PANTHER" id="PTHR43080">
    <property type="entry name" value="CBS DOMAIN-CONTAINING PROTEIN CBSX3, MITOCHONDRIAL"/>
    <property type="match status" value="1"/>
</dbReference>
<dbReference type="Proteomes" id="UP000575480">
    <property type="component" value="Unassembled WGS sequence"/>
</dbReference>
<dbReference type="Proteomes" id="UP000547822">
    <property type="component" value="Unassembled WGS sequence"/>
</dbReference>
<dbReference type="Pfam" id="PF00571">
    <property type="entry name" value="CBS"/>
    <property type="match status" value="1"/>
</dbReference>
<dbReference type="EMBL" id="JACATD010000001">
    <property type="protein sequence ID" value="NWK00694.1"/>
    <property type="molecule type" value="Genomic_DNA"/>
</dbReference>
<dbReference type="PROSITE" id="PS51371">
    <property type="entry name" value="CBS"/>
    <property type="match status" value="1"/>
</dbReference>
<dbReference type="PANTHER" id="PTHR43080:SF2">
    <property type="entry name" value="CBS DOMAIN-CONTAINING PROTEIN"/>
    <property type="match status" value="1"/>
</dbReference>
<dbReference type="EMBL" id="JACATC010000002">
    <property type="protein sequence ID" value="NWJ83624.1"/>
    <property type="molecule type" value="Genomic_DNA"/>
</dbReference>